<dbReference type="PANTHER" id="PTHR34071:SF2">
    <property type="entry name" value="FLAVIN-NUCLEOTIDE-BINDING PROTEIN"/>
    <property type="match status" value="1"/>
</dbReference>
<evidence type="ECO:0008006" key="3">
    <source>
        <dbReference type="Google" id="ProtNLM"/>
    </source>
</evidence>
<dbReference type="RefSeq" id="XP_024730199.1">
    <property type="nucleotide sequence ID" value="XM_024877331.1"/>
</dbReference>
<accession>A0A2J6SR89</accession>
<dbReference type="OrthoDB" id="444432at2759"/>
<dbReference type="Gene3D" id="2.30.110.10">
    <property type="entry name" value="Electron Transport, Fmn-binding Protein, Chain A"/>
    <property type="match status" value="1"/>
</dbReference>
<gene>
    <name evidence="1" type="ORF">K444DRAFT_571872</name>
</gene>
<dbReference type="STRING" id="1095630.A0A2J6SR89"/>
<dbReference type="Proteomes" id="UP000235371">
    <property type="component" value="Unassembled WGS sequence"/>
</dbReference>
<dbReference type="SUPFAM" id="SSF50475">
    <property type="entry name" value="FMN-binding split barrel"/>
    <property type="match status" value="1"/>
</dbReference>
<sequence>MESATYEKTPLNAVNRVRNRAFYDRALIHGIVDATPILHVAFNPAEPEDDPFPIVLPMLGCTASFPGGKSSADETTDPDIYIHGYVSARLMKLPKSDEHAARGLPVTISASILDGLVLSLTPFHNSCNYRSAVVFGYATVVTDAAEKMWAMETITENIIRGRWENSRVPPTQTEMTSTSILRVRIHSASSKVRTGEPIEDRKDLKDDALTAKVWTGVVPSWLQWGEPVPTQANKVPKAPEYLNQWVSEENSNGKEKAVAAATS</sequence>
<organism evidence="1 2">
    <name type="scientific">Hyaloscypha bicolor E</name>
    <dbReference type="NCBI Taxonomy" id="1095630"/>
    <lineage>
        <taxon>Eukaryota</taxon>
        <taxon>Fungi</taxon>
        <taxon>Dikarya</taxon>
        <taxon>Ascomycota</taxon>
        <taxon>Pezizomycotina</taxon>
        <taxon>Leotiomycetes</taxon>
        <taxon>Helotiales</taxon>
        <taxon>Hyaloscyphaceae</taxon>
        <taxon>Hyaloscypha</taxon>
        <taxon>Hyaloscypha bicolor</taxon>
    </lineage>
</organism>
<dbReference type="AlphaFoldDB" id="A0A2J6SR89"/>
<dbReference type="PANTHER" id="PTHR34071">
    <property type="entry name" value="5-NITROIMIDAZOLE ANTIBIOTICS RESISTANCE PROTEIN, NIMA-FAMILY-RELATED PROTEIN-RELATED"/>
    <property type="match status" value="1"/>
</dbReference>
<dbReference type="InParanoid" id="A0A2J6SR89"/>
<proteinExistence type="predicted"/>
<reference evidence="1 2" key="1">
    <citation type="submission" date="2016-04" db="EMBL/GenBank/DDBJ databases">
        <title>A degradative enzymes factory behind the ericoid mycorrhizal symbiosis.</title>
        <authorList>
            <consortium name="DOE Joint Genome Institute"/>
            <person name="Martino E."/>
            <person name="Morin E."/>
            <person name="Grelet G."/>
            <person name="Kuo A."/>
            <person name="Kohler A."/>
            <person name="Daghino S."/>
            <person name="Barry K."/>
            <person name="Choi C."/>
            <person name="Cichocki N."/>
            <person name="Clum A."/>
            <person name="Copeland A."/>
            <person name="Hainaut M."/>
            <person name="Haridas S."/>
            <person name="Labutti K."/>
            <person name="Lindquist E."/>
            <person name="Lipzen A."/>
            <person name="Khouja H.-R."/>
            <person name="Murat C."/>
            <person name="Ohm R."/>
            <person name="Olson A."/>
            <person name="Spatafora J."/>
            <person name="Veneault-Fourrey C."/>
            <person name="Henrissat B."/>
            <person name="Grigoriev I."/>
            <person name="Martin F."/>
            <person name="Perotto S."/>
        </authorList>
    </citation>
    <scope>NUCLEOTIDE SEQUENCE [LARGE SCALE GENOMIC DNA]</scope>
    <source>
        <strain evidence="1 2">E</strain>
    </source>
</reference>
<dbReference type="EMBL" id="KZ613887">
    <property type="protein sequence ID" value="PMD53295.1"/>
    <property type="molecule type" value="Genomic_DNA"/>
</dbReference>
<dbReference type="GeneID" id="36585408"/>
<evidence type="ECO:0000313" key="2">
    <source>
        <dbReference type="Proteomes" id="UP000235371"/>
    </source>
</evidence>
<name>A0A2J6SR89_9HELO</name>
<protein>
    <recommendedName>
        <fullName evidence="3">5-nitroimidazole antibiotic resistance protein</fullName>
    </recommendedName>
</protein>
<dbReference type="InterPro" id="IPR024747">
    <property type="entry name" value="Pyridox_Oxase-rel"/>
</dbReference>
<dbReference type="Pfam" id="PF12900">
    <property type="entry name" value="Pyridox_ox_2"/>
    <property type="match status" value="1"/>
</dbReference>
<keyword evidence="2" id="KW-1185">Reference proteome</keyword>
<evidence type="ECO:0000313" key="1">
    <source>
        <dbReference type="EMBL" id="PMD53295.1"/>
    </source>
</evidence>
<dbReference type="InterPro" id="IPR012349">
    <property type="entry name" value="Split_barrel_FMN-bd"/>
</dbReference>